<dbReference type="PANTHER" id="PTHR36153:SF1">
    <property type="entry name" value="TYPE VI SECRETION SYSTEM COMPONENT TSSM1"/>
    <property type="match status" value="1"/>
</dbReference>
<accession>A0AAW3YT97</accession>
<evidence type="ECO:0000259" key="2">
    <source>
        <dbReference type="Pfam" id="PF06761"/>
    </source>
</evidence>
<evidence type="ECO:0000259" key="3">
    <source>
        <dbReference type="Pfam" id="PF21070"/>
    </source>
</evidence>
<feature type="domain" description="IcmF-related" evidence="2">
    <location>
        <begin position="10"/>
        <end position="153"/>
    </location>
</feature>
<dbReference type="PANTHER" id="PTHR36153">
    <property type="entry name" value="INNER MEMBRANE PROTEIN-RELATED"/>
    <property type="match status" value="1"/>
</dbReference>
<evidence type="ECO:0008006" key="5">
    <source>
        <dbReference type="Google" id="ProtNLM"/>
    </source>
</evidence>
<reference evidence="4" key="2">
    <citation type="journal article" date="2024" name="Toxins">
        <title>Genome Sequence Analysis of Native Xenorhabdus Strains Isolated from Entomopathogenic Nematodes in Argentina.</title>
        <authorList>
            <person name="Palma L."/>
            <person name="Frizzo L."/>
            <person name="Kaiser S."/>
            <person name="Berry C."/>
            <person name="Caballero P."/>
            <person name="Bode H.B."/>
            <person name="Del Valle E.E."/>
        </authorList>
    </citation>
    <scope>NUCLEOTIDE SEQUENCE</scope>
    <source>
        <strain evidence="4">M</strain>
    </source>
</reference>
<dbReference type="Pfam" id="PF21070">
    <property type="entry name" value="IcmF_helical"/>
    <property type="match status" value="1"/>
</dbReference>
<dbReference type="InterPro" id="IPR053156">
    <property type="entry name" value="T6SS_TssM-like"/>
</dbReference>
<reference evidence="4" key="1">
    <citation type="submission" date="2020-09" db="EMBL/GenBank/DDBJ databases">
        <authorList>
            <person name="Palma L."/>
            <person name="Caballero P."/>
            <person name="Berry C."/>
            <person name="Del Valle E."/>
        </authorList>
    </citation>
    <scope>NUCLEOTIDE SEQUENCE</scope>
    <source>
        <strain evidence="4">M</strain>
    </source>
</reference>
<feature type="domain" description="Type VI secretion system component TssM1 helical" evidence="3">
    <location>
        <begin position="284"/>
        <end position="389"/>
    </location>
</feature>
<dbReference type="AlphaFoldDB" id="A0AAW3YT97"/>
<dbReference type="InterPro" id="IPR010623">
    <property type="entry name" value="IcmF_C"/>
</dbReference>
<evidence type="ECO:0000313" key="4">
    <source>
        <dbReference type="EMBL" id="MBD2800566.1"/>
    </source>
</evidence>
<comment type="caution">
    <text evidence="4">The sequence shown here is derived from an EMBL/GenBank/DDBJ whole genome shotgun (WGS) entry which is preliminary data.</text>
</comment>
<proteinExistence type="predicted"/>
<dbReference type="Pfam" id="PF06744">
    <property type="entry name" value="IcmF_C"/>
    <property type="match status" value="1"/>
</dbReference>
<gene>
    <name evidence="4" type="ORF">ID854_08885</name>
</gene>
<dbReference type="RefSeq" id="WP_323868872.1">
    <property type="nucleotide sequence ID" value="NZ_JACXBF010000198.1"/>
</dbReference>
<organism evidence="4">
    <name type="scientific">Xenorhabdus szentirmaii</name>
    <dbReference type="NCBI Taxonomy" id="290112"/>
    <lineage>
        <taxon>Bacteria</taxon>
        <taxon>Pseudomonadati</taxon>
        <taxon>Pseudomonadota</taxon>
        <taxon>Gammaproteobacteria</taxon>
        <taxon>Enterobacterales</taxon>
        <taxon>Morganellaceae</taxon>
        <taxon>Xenorhabdus</taxon>
    </lineage>
</organism>
<feature type="domain" description="Type VI secretion system IcmF C-terminal" evidence="1">
    <location>
        <begin position="393"/>
        <end position="499"/>
    </location>
</feature>
<protein>
    <recommendedName>
        <fullName evidence="5">ImcF domain-containing protein</fullName>
    </recommendedName>
</protein>
<sequence length="523" mass="58884">MSSRDTESEPYQTILSQVANHYADMTLHDMVGETDATLPWHVEGAVPGVFTRRAWEETVQPTIEKVVNERKHQIDWVLSDHRQTANDDASPETLKIRLTQRYFTDFAAGWRTFLNGMRWKATSDMTETVNQLHLIADIRQSPLFTLMNTLSYQGKTGQQKNSLLTMESNDAELNAPLASSFSPILSLVESQASSQQGTLLSVSGFMTRTARVHLNLQQVTQSSNPQEASQLLAKTIIQGRTLDLANTRDYGQRIAEGLGSQWRGLGQALSVAPMSQSWQQLLTPTAQSVNAQWKTAIVDKWNAEFSAHYPFTDAVKEASLPVLAQYIRANDGHIPRFLESNLSGVLQKEGSRWVPNPTQSQELTFNPAFLKALDTLNLLSETVFANGEARLNFELQAGTTEGVMQTTLTIDHQTLDYANQMPFWKTFIWPNDTTAQGATLSWVNIQTGERIYADKPVSWGLIRLLEMAKVTRHSQEKYSHHVQWQAQDGRRLVYILRTKGESGPLLLLKLRHFSLPGQIFLNK</sequence>
<dbReference type="Proteomes" id="UP001193920">
    <property type="component" value="Unassembled WGS sequence"/>
</dbReference>
<dbReference type="Pfam" id="PF06761">
    <property type="entry name" value="IcmF-related"/>
    <property type="match status" value="1"/>
</dbReference>
<evidence type="ECO:0000259" key="1">
    <source>
        <dbReference type="Pfam" id="PF06744"/>
    </source>
</evidence>
<dbReference type="InterPro" id="IPR048677">
    <property type="entry name" value="TssM1_hel"/>
</dbReference>
<name>A0AAW3YT97_9GAMM</name>
<dbReference type="EMBL" id="JACXBF010000198">
    <property type="protein sequence ID" value="MBD2800566.1"/>
    <property type="molecule type" value="Genomic_DNA"/>
</dbReference>
<dbReference type="InterPro" id="IPR009612">
    <property type="entry name" value="IcmF-rel"/>
</dbReference>